<organism evidence="10 11">
    <name type="scientific">Rhodoferax saidenbachensis</name>
    <dbReference type="NCBI Taxonomy" id="1484693"/>
    <lineage>
        <taxon>Bacteria</taxon>
        <taxon>Pseudomonadati</taxon>
        <taxon>Pseudomonadota</taxon>
        <taxon>Betaproteobacteria</taxon>
        <taxon>Burkholderiales</taxon>
        <taxon>Comamonadaceae</taxon>
        <taxon>Rhodoferax</taxon>
    </lineage>
</organism>
<evidence type="ECO:0000256" key="7">
    <source>
        <dbReference type="ARBA" id="ARBA00023306"/>
    </source>
</evidence>
<evidence type="ECO:0000256" key="3">
    <source>
        <dbReference type="ARBA" id="ARBA00022618"/>
    </source>
</evidence>
<dbReference type="PANTHER" id="PTHR37479">
    <property type="entry name" value="CELL DIVISION PROTEIN FTSL"/>
    <property type="match status" value="1"/>
</dbReference>
<accession>A0ABU1ZN23</accession>
<evidence type="ECO:0000256" key="6">
    <source>
        <dbReference type="ARBA" id="ARBA00023136"/>
    </source>
</evidence>
<dbReference type="RefSeq" id="WP_310340374.1">
    <property type="nucleotide sequence ID" value="NZ_JAVDXO010000002.1"/>
</dbReference>
<dbReference type="InterPro" id="IPR011922">
    <property type="entry name" value="Cell_div_FtsL"/>
</dbReference>
<sequence length="106" mass="11749">MMRINLVLVLAVVASALYLVGVQYESRRVFTELDKSRADARRLETEYGRLQVEKREQATSARVERLAREKLQMRQVTPAITSYVTYSAPEAAASVATNASAGQGSK</sequence>
<keyword evidence="8" id="KW-0997">Cell inner membrane</keyword>
<keyword evidence="6 8" id="KW-0472">Membrane</keyword>
<dbReference type="HAMAP" id="MF_00910">
    <property type="entry name" value="FtsL"/>
    <property type="match status" value="1"/>
</dbReference>
<keyword evidence="7 8" id="KW-0131">Cell cycle</keyword>
<comment type="similarity">
    <text evidence="8">Belongs to the FtsL family.</text>
</comment>
<dbReference type="GO" id="GO:0051301">
    <property type="term" value="P:cell division"/>
    <property type="evidence" value="ECO:0007669"/>
    <property type="project" value="UniProtKB-KW"/>
</dbReference>
<proteinExistence type="inferred from homology"/>
<evidence type="ECO:0000256" key="2">
    <source>
        <dbReference type="ARBA" id="ARBA00022475"/>
    </source>
</evidence>
<evidence type="ECO:0000313" key="10">
    <source>
        <dbReference type="EMBL" id="MDR7305956.1"/>
    </source>
</evidence>
<gene>
    <name evidence="8" type="primary">ftsL</name>
    <name evidence="10" type="ORF">J2X15_001234</name>
</gene>
<name>A0ABU1ZN23_9BURK</name>
<comment type="function">
    <text evidence="8">Essential cell division protein. May link together the upstream cell division proteins, which are predominantly cytoplasmic, with the downstream cell division proteins, which are predominantly periplasmic.</text>
</comment>
<keyword evidence="4 8" id="KW-0812">Transmembrane</keyword>
<dbReference type="NCBIfam" id="TIGR02209">
    <property type="entry name" value="ftsL_broad"/>
    <property type="match status" value="1"/>
</dbReference>
<evidence type="ECO:0000313" key="11">
    <source>
        <dbReference type="Proteomes" id="UP001268089"/>
    </source>
</evidence>
<protein>
    <recommendedName>
        <fullName evidence="8 9">Cell division protein FtsL</fullName>
    </recommendedName>
</protein>
<dbReference type="Proteomes" id="UP001268089">
    <property type="component" value="Unassembled WGS sequence"/>
</dbReference>
<dbReference type="EMBL" id="JAVDXO010000002">
    <property type="protein sequence ID" value="MDR7305956.1"/>
    <property type="molecule type" value="Genomic_DNA"/>
</dbReference>
<dbReference type="Pfam" id="PF04999">
    <property type="entry name" value="FtsL"/>
    <property type="match status" value="1"/>
</dbReference>
<evidence type="ECO:0000256" key="8">
    <source>
        <dbReference type="HAMAP-Rule" id="MF_00910"/>
    </source>
</evidence>
<evidence type="ECO:0000256" key="5">
    <source>
        <dbReference type="ARBA" id="ARBA00022989"/>
    </source>
</evidence>
<comment type="subunit">
    <text evidence="8">Part of a complex composed of FtsB, FtsL and FtsQ.</text>
</comment>
<keyword evidence="3 8" id="KW-0132">Cell division</keyword>
<comment type="caution">
    <text evidence="10">The sequence shown here is derived from an EMBL/GenBank/DDBJ whole genome shotgun (WGS) entry which is preliminary data.</text>
</comment>
<evidence type="ECO:0000256" key="1">
    <source>
        <dbReference type="ARBA" id="ARBA00004401"/>
    </source>
</evidence>
<keyword evidence="5 8" id="KW-1133">Transmembrane helix</keyword>
<comment type="subcellular location">
    <subcellularLocation>
        <location evidence="8">Cell inner membrane</location>
        <topology evidence="8">Single-pass type II membrane protein</topology>
    </subcellularLocation>
    <subcellularLocation>
        <location evidence="1">Cell membrane</location>
        <topology evidence="1">Single-pass type II membrane protein</topology>
    </subcellularLocation>
    <text evidence="8">Localizes to the division septum where it forms a ring structure.</text>
</comment>
<evidence type="ECO:0000256" key="9">
    <source>
        <dbReference type="NCBIfam" id="TIGR02209"/>
    </source>
</evidence>
<keyword evidence="11" id="KW-1185">Reference proteome</keyword>
<evidence type="ECO:0000256" key="4">
    <source>
        <dbReference type="ARBA" id="ARBA00022692"/>
    </source>
</evidence>
<keyword evidence="2 8" id="KW-1003">Cell membrane</keyword>
<dbReference type="PANTHER" id="PTHR37479:SF1">
    <property type="entry name" value="CELL DIVISION PROTEIN FTSL"/>
    <property type="match status" value="1"/>
</dbReference>
<reference evidence="10 11" key="1">
    <citation type="submission" date="2023-07" db="EMBL/GenBank/DDBJ databases">
        <title>Sorghum-associated microbial communities from plants grown in Nebraska, USA.</title>
        <authorList>
            <person name="Schachtman D."/>
        </authorList>
    </citation>
    <scope>NUCLEOTIDE SEQUENCE [LARGE SCALE GENOMIC DNA]</scope>
    <source>
        <strain evidence="10 11">BE308</strain>
    </source>
</reference>